<dbReference type="Proteomes" id="UP000434582">
    <property type="component" value="Unassembled WGS sequence"/>
</dbReference>
<dbReference type="AlphaFoldDB" id="A0A7X2D357"/>
<proteinExistence type="predicted"/>
<reference evidence="2 3" key="1">
    <citation type="submission" date="2019-10" db="EMBL/GenBank/DDBJ databases">
        <title>Draft whole-genome sequence of the purple nonsulfur photosynthetic bacterium Roseospira navarrensis DSM 15114.</title>
        <authorList>
            <person name="Kyndt J.A."/>
            <person name="Meyer T.E."/>
        </authorList>
    </citation>
    <scope>NUCLEOTIDE SEQUENCE [LARGE SCALE GENOMIC DNA]</scope>
    <source>
        <strain evidence="2 3">DSM 15114</strain>
    </source>
</reference>
<evidence type="ECO:0000256" key="1">
    <source>
        <dbReference type="SAM" id="MobiDB-lite"/>
    </source>
</evidence>
<dbReference type="OrthoDB" id="9947066at2"/>
<dbReference type="EMBL" id="WIVE01000002">
    <property type="protein sequence ID" value="MQX35227.1"/>
    <property type="molecule type" value="Genomic_DNA"/>
</dbReference>
<accession>A0A7X2D357</accession>
<dbReference type="RefSeq" id="WP_153340500.1">
    <property type="nucleotide sequence ID" value="NZ_WIVE01000002.1"/>
</dbReference>
<feature type="region of interest" description="Disordered" evidence="1">
    <location>
        <begin position="98"/>
        <end position="125"/>
    </location>
</feature>
<name>A0A7X2D357_9PROT</name>
<keyword evidence="3" id="KW-1185">Reference proteome</keyword>
<gene>
    <name evidence="2" type="ORF">GHC57_01705</name>
</gene>
<organism evidence="2 3">
    <name type="scientific">Roseospira navarrensis</name>
    <dbReference type="NCBI Taxonomy" id="140058"/>
    <lineage>
        <taxon>Bacteria</taxon>
        <taxon>Pseudomonadati</taxon>
        <taxon>Pseudomonadota</taxon>
        <taxon>Alphaproteobacteria</taxon>
        <taxon>Rhodospirillales</taxon>
        <taxon>Rhodospirillaceae</taxon>
        <taxon>Roseospira</taxon>
    </lineage>
</organism>
<comment type="caution">
    <text evidence="2">The sequence shown here is derived from an EMBL/GenBank/DDBJ whole genome shotgun (WGS) entry which is preliminary data.</text>
</comment>
<protein>
    <submittedName>
        <fullName evidence="2">Uncharacterized protein</fullName>
    </submittedName>
</protein>
<feature type="region of interest" description="Disordered" evidence="1">
    <location>
        <begin position="138"/>
        <end position="198"/>
    </location>
</feature>
<evidence type="ECO:0000313" key="3">
    <source>
        <dbReference type="Proteomes" id="UP000434582"/>
    </source>
</evidence>
<evidence type="ECO:0000313" key="2">
    <source>
        <dbReference type="EMBL" id="MQX35227.1"/>
    </source>
</evidence>
<feature type="compositionally biased region" description="Basic and acidic residues" evidence="1">
    <location>
        <begin position="156"/>
        <end position="176"/>
    </location>
</feature>
<sequence length="198" mass="20954">MTEASPPQPPPGPPGRQTHDDILHALDQVLSLVATAERLSRNNQIVTLRNLDTRVMEICQAVSALPPSEAHAFAPQLTVLVASLDRLEGVTRDASRTLAAARGDGPPRLPAGSPDSGARLSDSTRASAAYARALAVAPPETFVEPDPQGNRRRVERRNGERRRGGDRRRSDRRDTGEDGDPDTAAPPGGASAQDPGGV</sequence>